<dbReference type="Gene3D" id="3.40.50.150">
    <property type="entry name" value="Vaccinia Virus protein VP39"/>
    <property type="match status" value="1"/>
</dbReference>
<accession>A0A9D2HLQ5</accession>
<evidence type="ECO:0000313" key="8">
    <source>
        <dbReference type="Proteomes" id="UP000823821"/>
    </source>
</evidence>
<evidence type="ECO:0000256" key="2">
    <source>
        <dbReference type="ARBA" id="ARBA00022603"/>
    </source>
</evidence>
<organism evidence="7 8">
    <name type="scientific">Candidatus Desulfovibrio intestinavium</name>
    <dbReference type="NCBI Taxonomy" id="2838534"/>
    <lineage>
        <taxon>Bacteria</taxon>
        <taxon>Pseudomonadati</taxon>
        <taxon>Thermodesulfobacteriota</taxon>
        <taxon>Desulfovibrionia</taxon>
        <taxon>Desulfovibrionales</taxon>
        <taxon>Desulfovibrionaceae</taxon>
        <taxon>Desulfovibrio</taxon>
    </lineage>
</organism>
<evidence type="ECO:0000256" key="3">
    <source>
        <dbReference type="ARBA" id="ARBA00022679"/>
    </source>
</evidence>
<dbReference type="GO" id="GO:0003677">
    <property type="term" value="F:DNA binding"/>
    <property type="evidence" value="ECO:0007669"/>
    <property type="project" value="InterPro"/>
</dbReference>
<gene>
    <name evidence="7" type="ORF">H9784_00690</name>
</gene>
<dbReference type="GO" id="GO:0032259">
    <property type="term" value="P:methylation"/>
    <property type="evidence" value="ECO:0007669"/>
    <property type="project" value="UniProtKB-KW"/>
</dbReference>
<dbReference type="InterPro" id="IPR002941">
    <property type="entry name" value="DNA_methylase_N4/N6"/>
</dbReference>
<feature type="domain" description="DNA methylase N-4/N-6" evidence="6">
    <location>
        <begin position="17"/>
        <end position="175"/>
    </location>
</feature>
<reference evidence="7" key="1">
    <citation type="journal article" date="2021" name="PeerJ">
        <title>Extensive microbial diversity within the chicken gut microbiome revealed by metagenomics and culture.</title>
        <authorList>
            <person name="Gilroy R."/>
            <person name="Ravi A."/>
            <person name="Getino M."/>
            <person name="Pursley I."/>
            <person name="Horton D.L."/>
            <person name="Alikhan N.F."/>
            <person name="Baker D."/>
            <person name="Gharbi K."/>
            <person name="Hall N."/>
            <person name="Watson M."/>
            <person name="Adriaenssens E.M."/>
            <person name="Foster-Nyarko E."/>
            <person name="Jarju S."/>
            <person name="Secka A."/>
            <person name="Antonio M."/>
            <person name="Oren A."/>
            <person name="Chaudhuri R.R."/>
            <person name="La Ragione R."/>
            <person name="Hildebrand F."/>
            <person name="Pallen M.J."/>
        </authorList>
    </citation>
    <scope>NUCLEOTIDE SEQUENCE</scope>
    <source>
        <strain evidence="7">5032</strain>
    </source>
</reference>
<protein>
    <recommendedName>
        <fullName evidence="1">site-specific DNA-methyltransferase (adenine-specific)</fullName>
        <ecNumber evidence="1">2.1.1.72</ecNumber>
    </recommendedName>
</protein>
<feature type="non-terminal residue" evidence="7">
    <location>
        <position position="1"/>
    </location>
</feature>
<dbReference type="Proteomes" id="UP000823821">
    <property type="component" value="Unassembled WGS sequence"/>
</dbReference>
<dbReference type="InterPro" id="IPR002295">
    <property type="entry name" value="N4/N6-MTase_EcoPI_Mod-like"/>
</dbReference>
<dbReference type="EMBL" id="DWZD01000007">
    <property type="protein sequence ID" value="HJA78079.1"/>
    <property type="molecule type" value="Genomic_DNA"/>
</dbReference>
<dbReference type="InterPro" id="IPR029063">
    <property type="entry name" value="SAM-dependent_MTases_sf"/>
</dbReference>
<keyword evidence="4" id="KW-0949">S-adenosyl-L-methionine</keyword>
<dbReference type="GO" id="GO:0009007">
    <property type="term" value="F:site-specific DNA-methyltransferase (adenine-specific) activity"/>
    <property type="evidence" value="ECO:0007669"/>
    <property type="project" value="UniProtKB-EC"/>
</dbReference>
<name>A0A9D2HLQ5_9BACT</name>
<dbReference type="PRINTS" id="PR00506">
    <property type="entry name" value="D21N6MTFRASE"/>
</dbReference>
<reference evidence="7" key="2">
    <citation type="submission" date="2021-04" db="EMBL/GenBank/DDBJ databases">
        <authorList>
            <person name="Gilroy R."/>
        </authorList>
    </citation>
    <scope>NUCLEOTIDE SEQUENCE</scope>
    <source>
        <strain evidence="7">5032</strain>
    </source>
</reference>
<dbReference type="GO" id="GO:0008170">
    <property type="term" value="F:N-methyltransferase activity"/>
    <property type="evidence" value="ECO:0007669"/>
    <property type="project" value="InterPro"/>
</dbReference>
<evidence type="ECO:0000256" key="4">
    <source>
        <dbReference type="ARBA" id="ARBA00022691"/>
    </source>
</evidence>
<dbReference type="AlphaFoldDB" id="A0A9D2HLQ5"/>
<evidence type="ECO:0000259" key="6">
    <source>
        <dbReference type="Pfam" id="PF01555"/>
    </source>
</evidence>
<keyword evidence="2" id="KW-0489">Methyltransferase</keyword>
<sequence length="204" mass="23676">FGGIQFRDTKSGDLIDIIQYIRRSTKFKLINTIIWYYKNGMSAHRYFANRHEEVIWLAKSNDYYFDLDAVREPYSEKDLKLALKDKRLNPENTIKGKNPTNVWQIGRLNGNSKERVGHPTQKPIEIISRFVKSLSYPGSVVLDFFAGSGTVGRVCITEGRHCLMCDSDPASKDYFNKHIELMKNLEQDSEYEDIESTSKFFNIE</sequence>
<dbReference type="Pfam" id="PF01555">
    <property type="entry name" value="N6_N4_Mtase"/>
    <property type="match status" value="1"/>
</dbReference>
<comment type="catalytic activity">
    <reaction evidence="5">
        <text>a 2'-deoxyadenosine in DNA + S-adenosyl-L-methionine = an N(6)-methyl-2'-deoxyadenosine in DNA + S-adenosyl-L-homocysteine + H(+)</text>
        <dbReference type="Rhea" id="RHEA:15197"/>
        <dbReference type="Rhea" id="RHEA-COMP:12418"/>
        <dbReference type="Rhea" id="RHEA-COMP:12419"/>
        <dbReference type="ChEBI" id="CHEBI:15378"/>
        <dbReference type="ChEBI" id="CHEBI:57856"/>
        <dbReference type="ChEBI" id="CHEBI:59789"/>
        <dbReference type="ChEBI" id="CHEBI:90615"/>
        <dbReference type="ChEBI" id="CHEBI:90616"/>
        <dbReference type="EC" id="2.1.1.72"/>
    </reaction>
</comment>
<keyword evidence="3" id="KW-0808">Transferase</keyword>
<evidence type="ECO:0000256" key="1">
    <source>
        <dbReference type="ARBA" id="ARBA00011900"/>
    </source>
</evidence>
<dbReference type="EC" id="2.1.1.72" evidence="1"/>
<dbReference type="SUPFAM" id="SSF53335">
    <property type="entry name" value="S-adenosyl-L-methionine-dependent methyltransferases"/>
    <property type="match status" value="1"/>
</dbReference>
<evidence type="ECO:0000256" key="5">
    <source>
        <dbReference type="ARBA" id="ARBA00047942"/>
    </source>
</evidence>
<evidence type="ECO:0000313" key="7">
    <source>
        <dbReference type="EMBL" id="HJA78079.1"/>
    </source>
</evidence>
<comment type="caution">
    <text evidence="7">The sequence shown here is derived from an EMBL/GenBank/DDBJ whole genome shotgun (WGS) entry which is preliminary data.</text>
</comment>
<proteinExistence type="predicted"/>